<keyword evidence="3" id="KW-1185">Reference proteome</keyword>
<sequence>MKKQFVATTILVLFVIFVAKSQNTVNDFLGTWEYVCDGAEYGYTNGELKIEKKENNITTTVIFTDGRKLVADTTKLKKGILHFDLYIEGAIINISLKNTKGTLKGEVTIPDNPKLGLIANKKKK</sequence>
<dbReference type="RefSeq" id="WP_303307757.1">
    <property type="nucleotide sequence ID" value="NZ_JAODOP010000004.1"/>
</dbReference>
<name>A0ABU7XXK4_9FLAO</name>
<feature type="signal peptide" evidence="1">
    <location>
        <begin position="1"/>
        <end position="21"/>
    </location>
</feature>
<dbReference type="EMBL" id="JAODOP010000004">
    <property type="protein sequence ID" value="MEF3835472.1"/>
    <property type="molecule type" value="Genomic_DNA"/>
</dbReference>
<feature type="chain" id="PRO_5045255034" description="Extracellular endo-alpha-(1-&gt;5)-L-arabinanase C-terminal domain-containing protein" evidence="1">
    <location>
        <begin position="22"/>
        <end position="124"/>
    </location>
</feature>
<protein>
    <recommendedName>
        <fullName evidence="4">Extracellular endo-alpha-(1-&gt;5)-L-arabinanase C-terminal domain-containing protein</fullName>
    </recommendedName>
</protein>
<evidence type="ECO:0000313" key="2">
    <source>
        <dbReference type="EMBL" id="MEF3835472.1"/>
    </source>
</evidence>
<accession>A0ABU7XXK4</accession>
<dbReference type="Proteomes" id="UP001337305">
    <property type="component" value="Unassembled WGS sequence"/>
</dbReference>
<evidence type="ECO:0000313" key="3">
    <source>
        <dbReference type="Proteomes" id="UP001337305"/>
    </source>
</evidence>
<organism evidence="2 3">
    <name type="scientific">Flavivirga spongiicola</name>
    <dbReference type="NCBI Taxonomy" id="421621"/>
    <lineage>
        <taxon>Bacteria</taxon>
        <taxon>Pseudomonadati</taxon>
        <taxon>Bacteroidota</taxon>
        <taxon>Flavobacteriia</taxon>
        <taxon>Flavobacteriales</taxon>
        <taxon>Flavobacteriaceae</taxon>
        <taxon>Flavivirga</taxon>
    </lineage>
</organism>
<evidence type="ECO:0008006" key="4">
    <source>
        <dbReference type="Google" id="ProtNLM"/>
    </source>
</evidence>
<comment type="caution">
    <text evidence="2">The sequence shown here is derived from an EMBL/GenBank/DDBJ whole genome shotgun (WGS) entry which is preliminary data.</text>
</comment>
<keyword evidence="1" id="KW-0732">Signal</keyword>
<gene>
    <name evidence="2" type="ORF">N1F79_20275</name>
</gene>
<evidence type="ECO:0000256" key="1">
    <source>
        <dbReference type="SAM" id="SignalP"/>
    </source>
</evidence>
<reference evidence="2 3" key="1">
    <citation type="submission" date="2022-09" db="EMBL/GenBank/DDBJ databases">
        <title>Genome sequencing of Flavivirga sp. MEBiC05379.</title>
        <authorList>
            <person name="Oh H.-M."/>
            <person name="Kwon K.K."/>
            <person name="Park M.J."/>
            <person name="Yang S.-H."/>
        </authorList>
    </citation>
    <scope>NUCLEOTIDE SEQUENCE [LARGE SCALE GENOMIC DNA]</scope>
    <source>
        <strain evidence="2 3">MEBiC05379</strain>
    </source>
</reference>
<proteinExistence type="predicted"/>